<name>A0A081NBA2_9GAMM</name>
<dbReference type="EMBL" id="JOKG01000001">
    <property type="protein sequence ID" value="KEQ15725.1"/>
    <property type="molecule type" value="Genomic_DNA"/>
</dbReference>
<evidence type="ECO:0008006" key="3">
    <source>
        <dbReference type="Google" id="ProtNLM"/>
    </source>
</evidence>
<dbReference type="AlphaFoldDB" id="A0A081NBA2"/>
<reference evidence="1 2" key="1">
    <citation type="submission" date="2014-06" db="EMBL/GenBank/DDBJ databases">
        <title>Whole Genome Sequences of Three Symbiotic Endozoicomonas Bacteria.</title>
        <authorList>
            <person name="Neave M.J."/>
            <person name="Apprill A."/>
            <person name="Voolstra C.R."/>
        </authorList>
    </citation>
    <scope>NUCLEOTIDE SEQUENCE [LARGE SCALE GENOMIC DNA]</scope>
    <source>
        <strain evidence="1 2">LMG 24815</strain>
    </source>
</reference>
<evidence type="ECO:0000313" key="1">
    <source>
        <dbReference type="EMBL" id="KEQ15725.1"/>
    </source>
</evidence>
<keyword evidence="2" id="KW-1185">Reference proteome</keyword>
<dbReference type="RefSeq" id="WP_082211611.1">
    <property type="nucleotide sequence ID" value="NZ_JOKG01000001.1"/>
</dbReference>
<protein>
    <recommendedName>
        <fullName evidence="3">DUF2158 domain-containing protein</fullName>
    </recommendedName>
</protein>
<dbReference type="Pfam" id="PF09926">
    <property type="entry name" value="DUF2158"/>
    <property type="match status" value="1"/>
</dbReference>
<accession>A0A081NBA2</accession>
<dbReference type="Proteomes" id="UP000028006">
    <property type="component" value="Unassembled WGS sequence"/>
</dbReference>
<gene>
    <name evidence="1" type="ORF">GZ77_03980</name>
</gene>
<evidence type="ECO:0000313" key="2">
    <source>
        <dbReference type="Proteomes" id="UP000028006"/>
    </source>
</evidence>
<dbReference type="InterPro" id="IPR019226">
    <property type="entry name" value="DUF2158"/>
</dbReference>
<sequence>MMPFTHGDVVQLKSGGPLMTVTGIVGVDQHLADLKAIGFSDGDVSVEYFDNNKLERATFRSTSLEKYEE</sequence>
<comment type="caution">
    <text evidence="1">The sequence shown here is derived from an EMBL/GenBank/DDBJ whole genome shotgun (WGS) entry which is preliminary data.</text>
</comment>
<proteinExistence type="predicted"/>
<organism evidence="1 2">
    <name type="scientific">Endozoicomonas montiporae</name>
    <dbReference type="NCBI Taxonomy" id="1027273"/>
    <lineage>
        <taxon>Bacteria</taxon>
        <taxon>Pseudomonadati</taxon>
        <taxon>Pseudomonadota</taxon>
        <taxon>Gammaproteobacteria</taxon>
        <taxon>Oceanospirillales</taxon>
        <taxon>Endozoicomonadaceae</taxon>
        <taxon>Endozoicomonas</taxon>
    </lineage>
</organism>